<dbReference type="NCBIfam" id="NF001159">
    <property type="entry name" value="PRK00150.1-3"/>
    <property type="match status" value="1"/>
</dbReference>
<organism evidence="5 6">
    <name type="scientific">Geodia barretti</name>
    <name type="common">Barrett's horny sponge</name>
    <dbReference type="NCBI Taxonomy" id="519541"/>
    <lineage>
        <taxon>Eukaryota</taxon>
        <taxon>Metazoa</taxon>
        <taxon>Porifera</taxon>
        <taxon>Demospongiae</taxon>
        <taxon>Heteroscleromorpha</taxon>
        <taxon>Tetractinellida</taxon>
        <taxon>Astrophorina</taxon>
        <taxon>Geodiidae</taxon>
        <taxon>Geodia</taxon>
    </lineage>
</organism>
<dbReference type="SUPFAM" id="SSF56420">
    <property type="entry name" value="Peptide deformylase"/>
    <property type="match status" value="1"/>
</dbReference>
<sequence>MKQYTDDMVETMHSEHGVGLAANQVGGLQKVAVIQLPEWDEALILINPEIIRREGEREVEEGCLSIPGYRGTVKRSERVRARALDLNGKMVRIRADGLLAQALEHETDHLNGILYIDHLVSRDALWKISYERDPEEPAEDDTEVTEPQESEEKPE</sequence>
<comment type="similarity">
    <text evidence="1 3">Belongs to the polypeptide deformylase family.</text>
</comment>
<comment type="caution">
    <text evidence="5">The sequence shown here is derived from an EMBL/GenBank/DDBJ whole genome shotgun (WGS) entry which is preliminary data.</text>
</comment>
<keyword evidence="6" id="KW-1185">Reference proteome</keyword>
<dbReference type="HAMAP" id="MF_00163">
    <property type="entry name" value="Pep_deformylase"/>
    <property type="match status" value="1"/>
</dbReference>
<comment type="function">
    <text evidence="3">Removes the formyl group from the N-terminal Met of newly synthesized proteins.</text>
</comment>
<dbReference type="PRINTS" id="PR01576">
    <property type="entry name" value="PDEFORMYLASE"/>
</dbReference>
<dbReference type="CDD" id="cd00487">
    <property type="entry name" value="Pep_deformylase"/>
    <property type="match status" value="1"/>
</dbReference>
<evidence type="ECO:0000313" key="5">
    <source>
        <dbReference type="EMBL" id="CAI8007460.1"/>
    </source>
</evidence>
<dbReference type="InterPro" id="IPR023635">
    <property type="entry name" value="Peptide_deformylase"/>
</dbReference>
<evidence type="ECO:0000256" key="1">
    <source>
        <dbReference type="ARBA" id="ARBA00010759"/>
    </source>
</evidence>
<dbReference type="GO" id="GO:0006412">
    <property type="term" value="P:translation"/>
    <property type="evidence" value="ECO:0007669"/>
    <property type="project" value="UniProtKB-KW"/>
</dbReference>
<keyword evidence="3" id="KW-0648">Protein biosynthesis</keyword>
<dbReference type="Proteomes" id="UP001174909">
    <property type="component" value="Unassembled WGS sequence"/>
</dbReference>
<dbReference type="AlphaFoldDB" id="A0AA35R9R3"/>
<dbReference type="EMBL" id="CASHTH010000776">
    <property type="protein sequence ID" value="CAI8007460.1"/>
    <property type="molecule type" value="Genomic_DNA"/>
</dbReference>
<evidence type="ECO:0000256" key="3">
    <source>
        <dbReference type="RuleBase" id="RU362111"/>
    </source>
</evidence>
<accession>A0AA35R9R3</accession>
<feature type="compositionally biased region" description="Acidic residues" evidence="4">
    <location>
        <begin position="133"/>
        <end position="149"/>
    </location>
</feature>
<dbReference type="Gene3D" id="3.90.45.10">
    <property type="entry name" value="Peptide deformylase"/>
    <property type="match status" value="1"/>
</dbReference>
<comment type="catalytic activity">
    <reaction evidence="3">
        <text>N-terminal N-formyl-L-methionyl-[peptide] + H2O = N-terminal L-methionyl-[peptide] + formate</text>
        <dbReference type="Rhea" id="RHEA:24420"/>
        <dbReference type="Rhea" id="RHEA-COMP:10639"/>
        <dbReference type="Rhea" id="RHEA-COMP:10640"/>
        <dbReference type="ChEBI" id="CHEBI:15377"/>
        <dbReference type="ChEBI" id="CHEBI:15740"/>
        <dbReference type="ChEBI" id="CHEBI:49298"/>
        <dbReference type="ChEBI" id="CHEBI:64731"/>
        <dbReference type="EC" id="3.5.1.88"/>
    </reaction>
</comment>
<name>A0AA35R9R3_GEOBA</name>
<dbReference type="PANTHER" id="PTHR10458">
    <property type="entry name" value="PEPTIDE DEFORMYLASE"/>
    <property type="match status" value="1"/>
</dbReference>
<dbReference type="InterPro" id="IPR036821">
    <property type="entry name" value="Peptide_deformylase_sf"/>
</dbReference>
<keyword evidence="3" id="KW-0378">Hydrolase</keyword>
<protein>
    <recommendedName>
        <fullName evidence="2 3">Peptide deformylase</fullName>
        <ecNumber evidence="2 3">3.5.1.88</ecNumber>
    </recommendedName>
</protein>
<dbReference type="EC" id="3.5.1.88" evidence="2 3"/>
<dbReference type="Pfam" id="PF01327">
    <property type="entry name" value="Pep_deformylase"/>
    <property type="match status" value="1"/>
</dbReference>
<proteinExistence type="inferred from homology"/>
<dbReference type="GO" id="GO:0042586">
    <property type="term" value="F:peptide deformylase activity"/>
    <property type="evidence" value="ECO:0007669"/>
    <property type="project" value="UniProtKB-EC"/>
</dbReference>
<reference evidence="5" key="1">
    <citation type="submission" date="2023-03" db="EMBL/GenBank/DDBJ databases">
        <authorList>
            <person name="Steffen K."/>
            <person name="Cardenas P."/>
        </authorList>
    </citation>
    <scope>NUCLEOTIDE SEQUENCE</scope>
</reference>
<evidence type="ECO:0000256" key="2">
    <source>
        <dbReference type="ARBA" id="ARBA00012175"/>
    </source>
</evidence>
<dbReference type="NCBIfam" id="TIGR00079">
    <property type="entry name" value="pept_deformyl"/>
    <property type="match status" value="1"/>
</dbReference>
<gene>
    <name evidence="5" type="ORF">GBAR_LOCUS5215</name>
</gene>
<dbReference type="GO" id="GO:0046872">
    <property type="term" value="F:metal ion binding"/>
    <property type="evidence" value="ECO:0007669"/>
    <property type="project" value="UniProtKB-KW"/>
</dbReference>
<evidence type="ECO:0000256" key="4">
    <source>
        <dbReference type="SAM" id="MobiDB-lite"/>
    </source>
</evidence>
<evidence type="ECO:0000313" key="6">
    <source>
        <dbReference type="Proteomes" id="UP001174909"/>
    </source>
</evidence>
<feature type="region of interest" description="Disordered" evidence="4">
    <location>
        <begin position="131"/>
        <end position="155"/>
    </location>
</feature>
<dbReference type="PANTHER" id="PTHR10458:SF22">
    <property type="entry name" value="PEPTIDE DEFORMYLASE"/>
    <property type="match status" value="1"/>
</dbReference>
<keyword evidence="3" id="KW-0479">Metal-binding</keyword>